<sequence>MTELIPLLTYSLVMSSTPGPNNIMLTASGANFGYRRSLPHILGIAAGHGPQIFFSCLGLGAVFHTWPVLHQVLRIVGAAYLVVLAWKLAGSAVGHRDMERPLSFWQALSFQAVNPKGWVKAVTVATVFMPPGMGVLGGSALVTAISIAINLPCVSMWALFGVAIRRLLVQPLHRKLFNAIMASSLVVLAIALML</sequence>
<gene>
    <name evidence="7" type="ORF">DZC73_10005</name>
</gene>
<keyword evidence="4 6" id="KW-1133">Transmembrane helix</keyword>
<evidence type="ECO:0000256" key="6">
    <source>
        <dbReference type="SAM" id="Phobius"/>
    </source>
</evidence>
<dbReference type="Proteomes" id="UP000267464">
    <property type="component" value="Unassembled WGS sequence"/>
</dbReference>
<keyword evidence="2" id="KW-1003">Cell membrane</keyword>
<feature type="transmembrane region" description="Helical" evidence="6">
    <location>
        <begin position="140"/>
        <end position="164"/>
    </location>
</feature>
<keyword evidence="5 6" id="KW-0472">Membrane</keyword>
<evidence type="ECO:0000256" key="4">
    <source>
        <dbReference type="ARBA" id="ARBA00022989"/>
    </source>
</evidence>
<evidence type="ECO:0000256" key="5">
    <source>
        <dbReference type="ARBA" id="ARBA00023136"/>
    </source>
</evidence>
<dbReference type="PANTHER" id="PTHR30086:SF20">
    <property type="entry name" value="ARGININE EXPORTER PROTEIN ARGO-RELATED"/>
    <property type="match status" value="1"/>
</dbReference>
<dbReference type="EMBL" id="QUSW01000002">
    <property type="protein sequence ID" value="RQP25481.1"/>
    <property type="molecule type" value="Genomic_DNA"/>
</dbReference>
<organism evidence="7 8">
    <name type="scientific">Piscinibacter terrae</name>
    <dbReference type="NCBI Taxonomy" id="2496871"/>
    <lineage>
        <taxon>Bacteria</taxon>
        <taxon>Pseudomonadati</taxon>
        <taxon>Pseudomonadota</taxon>
        <taxon>Betaproteobacteria</taxon>
        <taxon>Burkholderiales</taxon>
        <taxon>Sphaerotilaceae</taxon>
        <taxon>Piscinibacter</taxon>
    </lineage>
</organism>
<protein>
    <submittedName>
        <fullName evidence="7">LysE family translocator</fullName>
    </submittedName>
</protein>
<dbReference type="Pfam" id="PF01810">
    <property type="entry name" value="LysE"/>
    <property type="match status" value="1"/>
</dbReference>
<feature type="transmembrane region" description="Helical" evidence="6">
    <location>
        <begin position="75"/>
        <end position="94"/>
    </location>
</feature>
<comment type="caution">
    <text evidence="7">The sequence shown here is derived from an EMBL/GenBank/DDBJ whole genome shotgun (WGS) entry which is preliminary data.</text>
</comment>
<dbReference type="GO" id="GO:0015171">
    <property type="term" value="F:amino acid transmembrane transporter activity"/>
    <property type="evidence" value="ECO:0007669"/>
    <property type="project" value="TreeGrafter"/>
</dbReference>
<reference evidence="7 8" key="2">
    <citation type="submission" date="2018-12" db="EMBL/GenBank/DDBJ databases">
        <title>Rhizobacter gummiphilus sp. nov., a rubber-degrading bacterium isolated from the soil of a botanical garden in Japan.</title>
        <authorList>
            <person name="Shunsuke S.S."/>
        </authorList>
    </citation>
    <scope>NUCLEOTIDE SEQUENCE [LARGE SCALE GENOMIC DNA]</scope>
    <source>
        <strain evidence="7 8">S-16</strain>
    </source>
</reference>
<evidence type="ECO:0000256" key="1">
    <source>
        <dbReference type="ARBA" id="ARBA00004651"/>
    </source>
</evidence>
<reference evidence="7 8" key="1">
    <citation type="submission" date="2018-08" db="EMBL/GenBank/DDBJ databases">
        <authorList>
            <person name="Khan S.A."/>
            <person name="Jeon C.O."/>
            <person name="Chun B.H."/>
            <person name="Jeong S.E."/>
        </authorList>
    </citation>
    <scope>NUCLEOTIDE SEQUENCE [LARGE SCALE GENOMIC DNA]</scope>
    <source>
        <strain evidence="7 8">S-16</strain>
    </source>
</reference>
<comment type="subcellular location">
    <subcellularLocation>
        <location evidence="1">Cell membrane</location>
        <topology evidence="1">Multi-pass membrane protein</topology>
    </subcellularLocation>
</comment>
<evidence type="ECO:0000313" key="8">
    <source>
        <dbReference type="Proteomes" id="UP000267464"/>
    </source>
</evidence>
<dbReference type="AlphaFoldDB" id="A0A3N7HWR9"/>
<evidence type="ECO:0000256" key="3">
    <source>
        <dbReference type="ARBA" id="ARBA00022692"/>
    </source>
</evidence>
<dbReference type="PANTHER" id="PTHR30086">
    <property type="entry name" value="ARGININE EXPORTER PROTEIN ARGO"/>
    <property type="match status" value="1"/>
</dbReference>
<name>A0A3N7HWR9_9BURK</name>
<evidence type="ECO:0000256" key="2">
    <source>
        <dbReference type="ARBA" id="ARBA00022475"/>
    </source>
</evidence>
<feature type="transmembrane region" description="Helical" evidence="6">
    <location>
        <begin position="41"/>
        <end position="63"/>
    </location>
</feature>
<dbReference type="GO" id="GO:0005886">
    <property type="term" value="C:plasma membrane"/>
    <property type="evidence" value="ECO:0007669"/>
    <property type="project" value="UniProtKB-SubCell"/>
</dbReference>
<evidence type="ECO:0000313" key="7">
    <source>
        <dbReference type="EMBL" id="RQP25481.1"/>
    </source>
</evidence>
<proteinExistence type="predicted"/>
<accession>A0A3N7HWR9</accession>
<keyword evidence="8" id="KW-1185">Reference proteome</keyword>
<dbReference type="OrthoDB" id="9812084at2"/>
<dbReference type="InterPro" id="IPR001123">
    <property type="entry name" value="LeuE-type"/>
</dbReference>
<feature type="transmembrane region" description="Helical" evidence="6">
    <location>
        <begin position="176"/>
        <end position="193"/>
    </location>
</feature>
<dbReference type="GO" id="GO:0033228">
    <property type="term" value="P:cysteine export across plasma membrane"/>
    <property type="evidence" value="ECO:0007669"/>
    <property type="project" value="TreeGrafter"/>
</dbReference>
<keyword evidence="3 6" id="KW-0812">Transmembrane</keyword>